<evidence type="ECO:0000256" key="10">
    <source>
        <dbReference type="SAM" id="Phobius"/>
    </source>
</evidence>
<dbReference type="Proteomes" id="UP000472262">
    <property type="component" value="Unassembled WGS sequence"/>
</dbReference>
<feature type="domain" description="SRCR" evidence="11">
    <location>
        <begin position="264"/>
        <end position="363"/>
    </location>
</feature>
<accession>A0A672RIH4</accession>
<protein>
    <recommendedName>
        <fullName evidence="8">Soluble scavenger receptor cysteine-rich domain-containing protein SSC5D</fullName>
    </recommendedName>
</protein>
<keyword evidence="3 9" id="KW-1015">Disulfide bond</keyword>
<dbReference type="PANTHER" id="PTHR48071:SF18">
    <property type="entry name" value="DELETED IN MALIGNANT BRAIN TUMORS 1 PROTEIN-RELATED"/>
    <property type="match status" value="1"/>
</dbReference>
<keyword evidence="2" id="KW-0677">Repeat</keyword>
<keyword evidence="5" id="KW-0325">Glycoprotein</keyword>
<keyword evidence="10" id="KW-1133">Transmembrane helix</keyword>
<dbReference type="InParanoid" id="A0A672RIH4"/>
<feature type="disulfide bond" evidence="9">
    <location>
        <begin position="333"/>
        <end position="343"/>
    </location>
</feature>
<dbReference type="PANTHER" id="PTHR48071">
    <property type="entry name" value="SRCR DOMAIN-CONTAINING PROTEIN"/>
    <property type="match status" value="1"/>
</dbReference>
<evidence type="ECO:0000256" key="6">
    <source>
        <dbReference type="ARBA" id="ARBA00058074"/>
    </source>
</evidence>
<evidence type="ECO:0000256" key="3">
    <source>
        <dbReference type="ARBA" id="ARBA00023157"/>
    </source>
</evidence>
<evidence type="ECO:0000313" key="13">
    <source>
        <dbReference type="Proteomes" id="UP000472262"/>
    </source>
</evidence>
<name>A0A672RIH4_SINGR</name>
<evidence type="ECO:0000313" key="12">
    <source>
        <dbReference type="Ensembl" id="ENSSGRP00000088434.1"/>
    </source>
</evidence>
<feature type="disulfide bond" evidence="9">
    <location>
        <begin position="205"/>
        <end position="215"/>
    </location>
</feature>
<keyword evidence="13" id="KW-1185">Reference proteome</keyword>
<evidence type="ECO:0000256" key="7">
    <source>
        <dbReference type="ARBA" id="ARBA00064153"/>
    </source>
</evidence>
<proteinExistence type="predicted"/>
<comment type="caution">
    <text evidence="9">Lacks conserved residue(s) required for the propagation of feature annotation.</text>
</comment>
<dbReference type="OMA" id="NICGHEK"/>
<comment type="subunit">
    <text evidence="7">Interacts with LGALS1 and laminin.</text>
</comment>
<dbReference type="Ensembl" id="ENSSGRT00000094138.1">
    <property type="protein sequence ID" value="ENSSGRP00000088434.1"/>
    <property type="gene ID" value="ENSSGRG00000044385.1"/>
</dbReference>
<keyword evidence="1" id="KW-0732">Signal</keyword>
<dbReference type="SUPFAM" id="SSF56487">
    <property type="entry name" value="SRCR-like"/>
    <property type="match status" value="3"/>
</dbReference>
<dbReference type="AlphaFoldDB" id="A0A672RIH4"/>
<feature type="disulfide bond" evidence="9">
    <location>
        <begin position="161"/>
        <end position="225"/>
    </location>
</feature>
<sequence length="372" mass="40405">DQSDAAVVINFIMFCPLVTLTFLWALVNIKLVNGITSCSGQVEVFRDSQWGTVFDDGWDLSDAAVVCRQMGCGDAIEAIGGAYFGQSAGEIFMGNVNCFGNETMVSDCEFRRWGMHDHSKDAGFLLLSFVWRLASLRLINGHDSCSGRVEVLYNGIWGTVCDDGWDLTDAAAVCREMGCWDVIEAKSAAHFGQGSGPVWISDLQCSDTDSRLRDCKSSGWGRGSCGHEKDAGVICKGECKPFNSIQCSLCKTEMTVYVFYDHNVRLVSSTNPCYGRVEVLRAGQWGTVCDDGWDASDAAVVCKQLGCGTVLEVKSAAYFGMGSGKVWMNNVNCFGNEPTLMSCSYNATPNICGHEKDAGIICGCKCHTHFSE</sequence>
<evidence type="ECO:0000256" key="1">
    <source>
        <dbReference type="ARBA" id="ARBA00022729"/>
    </source>
</evidence>
<feature type="disulfide bond" evidence="9">
    <location>
        <begin position="174"/>
        <end position="235"/>
    </location>
</feature>
<evidence type="ECO:0000256" key="4">
    <source>
        <dbReference type="ARBA" id="ARBA00023170"/>
    </source>
</evidence>
<keyword evidence="10" id="KW-0472">Membrane</keyword>
<feature type="domain" description="SRCR" evidence="11">
    <location>
        <begin position="136"/>
        <end position="236"/>
    </location>
</feature>
<dbReference type="Pfam" id="PF00530">
    <property type="entry name" value="SRCR"/>
    <property type="match status" value="3"/>
</dbReference>
<dbReference type="PRINTS" id="PR00258">
    <property type="entry name" value="SPERACTRCPTR"/>
</dbReference>
<dbReference type="PROSITE" id="PS50287">
    <property type="entry name" value="SRCR_2"/>
    <property type="match status" value="3"/>
</dbReference>
<evidence type="ECO:0000259" key="11">
    <source>
        <dbReference type="PROSITE" id="PS50287"/>
    </source>
</evidence>
<evidence type="ECO:0000256" key="2">
    <source>
        <dbReference type="ARBA" id="ARBA00022737"/>
    </source>
</evidence>
<evidence type="ECO:0000256" key="8">
    <source>
        <dbReference type="ARBA" id="ARBA00069168"/>
    </source>
</evidence>
<dbReference type="GO" id="GO:0016020">
    <property type="term" value="C:membrane"/>
    <property type="evidence" value="ECO:0007669"/>
    <property type="project" value="InterPro"/>
</dbReference>
<evidence type="ECO:0000256" key="5">
    <source>
        <dbReference type="ARBA" id="ARBA00023180"/>
    </source>
</evidence>
<dbReference type="FunFam" id="3.10.250.10:FF:000007">
    <property type="entry name" value="Soluble scavenger receptor cysteine-rich domain-containing protein SSC5D"/>
    <property type="match status" value="2"/>
</dbReference>
<keyword evidence="4" id="KW-0675">Receptor</keyword>
<dbReference type="SMART" id="SM00202">
    <property type="entry name" value="SR"/>
    <property type="match status" value="3"/>
</dbReference>
<reference evidence="12" key="2">
    <citation type="submission" date="2025-09" db="UniProtKB">
        <authorList>
            <consortium name="Ensembl"/>
        </authorList>
    </citation>
    <scope>IDENTIFICATION</scope>
</reference>
<organism evidence="12 13">
    <name type="scientific">Sinocyclocheilus grahami</name>
    <name type="common">Dianchi golden-line fish</name>
    <name type="synonym">Barbus grahami</name>
    <dbReference type="NCBI Taxonomy" id="75366"/>
    <lineage>
        <taxon>Eukaryota</taxon>
        <taxon>Metazoa</taxon>
        <taxon>Chordata</taxon>
        <taxon>Craniata</taxon>
        <taxon>Vertebrata</taxon>
        <taxon>Euteleostomi</taxon>
        <taxon>Actinopterygii</taxon>
        <taxon>Neopterygii</taxon>
        <taxon>Teleostei</taxon>
        <taxon>Ostariophysi</taxon>
        <taxon>Cypriniformes</taxon>
        <taxon>Cyprinidae</taxon>
        <taxon>Cyprininae</taxon>
        <taxon>Sinocyclocheilus</taxon>
    </lineage>
</organism>
<dbReference type="PROSITE" id="PS00420">
    <property type="entry name" value="SRCR_1"/>
    <property type="match status" value="1"/>
</dbReference>
<comment type="function">
    <text evidence="6">Binds to extracellular matrix proteins. Binds to pathogen-associated molecular patterns (PAMPs) present on the cell walls of Gram-positive and Gram-negative bacteria and fungi, behaving as a pattern recognition receptor (PRR). Induces bacterial and fungal aggregation and subsequent inhibition of PAMP-induced cytokine release. Does not possess intrinsic bactericidal activity. May play a role in the innate defense and homeostasis of certain epithelial surfaces.</text>
</comment>
<reference evidence="12" key="1">
    <citation type="submission" date="2025-08" db="UniProtKB">
        <authorList>
            <consortium name="Ensembl"/>
        </authorList>
    </citation>
    <scope>IDENTIFICATION</scope>
</reference>
<keyword evidence="10" id="KW-0812">Transmembrane</keyword>
<evidence type="ECO:0000256" key="9">
    <source>
        <dbReference type="PROSITE-ProRule" id="PRU00196"/>
    </source>
</evidence>
<feature type="disulfide bond" evidence="9">
    <location>
        <begin position="98"/>
        <end position="108"/>
    </location>
</feature>
<dbReference type="InterPro" id="IPR001190">
    <property type="entry name" value="SRCR"/>
</dbReference>
<dbReference type="FunFam" id="3.10.250.10:FF:000009">
    <property type="entry name" value="WC1"/>
    <property type="match status" value="1"/>
</dbReference>
<dbReference type="InterPro" id="IPR036772">
    <property type="entry name" value="SRCR-like_dom_sf"/>
</dbReference>
<feature type="domain" description="SRCR" evidence="11">
    <location>
        <begin position="29"/>
        <end position="127"/>
    </location>
</feature>
<dbReference type="Gene3D" id="3.10.250.10">
    <property type="entry name" value="SRCR-like domain"/>
    <property type="match status" value="3"/>
</dbReference>
<feature type="transmembrane region" description="Helical" evidence="10">
    <location>
        <begin position="6"/>
        <end position="27"/>
    </location>
</feature>